<dbReference type="Proteomes" id="UP000023152">
    <property type="component" value="Unassembled WGS sequence"/>
</dbReference>
<keyword evidence="6" id="KW-0328">Glycosyltransferase</keyword>
<accession>X6N8D0</accession>
<keyword evidence="10 14" id="KW-1133">Transmembrane helix</keyword>
<dbReference type="EC" id="2.4.1.256" evidence="4"/>
<feature type="transmembrane region" description="Helical" evidence="14">
    <location>
        <begin position="144"/>
        <end position="171"/>
    </location>
</feature>
<dbReference type="PANTHER" id="PTHR12989">
    <property type="entry name" value="ALPHA-1,2-GLUCOSYLTRANSFERASE ALG10"/>
    <property type="match status" value="1"/>
</dbReference>
<evidence type="ECO:0000256" key="10">
    <source>
        <dbReference type="ARBA" id="ARBA00022989"/>
    </source>
</evidence>
<evidence type="ECO:0000256" key="9">
    <source>
        <dbReference type="ARBA" id="ARBA00022824"/>
    </source>
</evidence>
<dbReference type="GO" id="GO:0106073">
    <property type="term" value="F:dolichyl pyrophosphate Glc2Man9GlcNAc2 alpha-1,2-glucosyltransferase activity"/>
    <property type="evidence" value="ECO:0007669"/>
    <property type="project" value="UniProtKB-EC"/>
</dbReference>
<organism evidence="15 16">
    <name type="scientific">Reticulomyxa filosa</name>
    <dbReference type="NCBI Taxonomy" id="46433"/>
    <lineage>
        <taxon>Eukaryota</taxon>
        <taxon>Sar</taxon>
        <taxon>Rhizaria</taxon>
        <taxon>Retaria</taxon>
        <taxon>Foraminifera</taxon>
        <taxon>Monothalamids</taxon>
        <taxon>Reticulomyxidae</taxon>
        <taxon>Reticulomyxa</taxon>
    </lineage>
</organism>
<evidence type="ECO:0000256" key="8">
    <source>
        <dbReference type="ARBA" id="ARBA00022692"/>
    </source>
</evidence>
<comment type="subcellular location">
    <subcellularLocation>
        <location evidence="1">Endoplasmic reticulum membrane</location>
        <topology evidence="1">Multi-pass membrane protein</topology>
    </subcellularLocation>
</comment>
<evidence type="ECO:0000256" key="14">
    <source>
        <dbReference type="SAM" id="Phobius"/>
    </source>
</evidence>
<keyword evidence="11 14" id="KW-0472">Membrane</keyword>
<dbReference type="Pfam" id="PF04922">
    <property type="entry name" value="DIE2_ALG10"/>
    <property type="match status" value="1"/>
</dbReference>
<dbReference type="InterPro" id="IPR016900">
    <property type="entry name" value="Alg10"/>
</dbReference>
<dbReference type="PANTHER" id="PTHR12989:SF10">
    <property type="entry name" value="DOL-P-GLC:GLC(2)MAN(9)GLCNAC(2)-PP-DOL ALPHA-1,2-GLUCOSYLTRANSFERASE-RELATED"/>
    <property type="match status" value="1"/>
</dbReference>
<keyword evidence="8 14" id="KW-0812">Transmembrane</keyword>
<keyword evidence="9" id="KW-0256">Endoplasmic reticulum</keyword>
<evidence type="ECO:0000256" key="6">
    <source>
        <dbReference type="ARBA" id="ARBA00022676"/>
    </source>
</evidence>
<name>X6N8D0_RETFI</name>
<gene>
    <name evidence="15" type="ORF">RFI_14898</name>
</gene>
<keyword evidence="16" id="KW-1185">Reference proteome</keyword>
<evidence type="ECO:0000256" key="7">
    <source>
        <dbReference type="ARBA" id="ARBA00022679"/>
    </source>
</evidence>
<evidence type="ECO:0000256" key="12">
    <source>
        <dbReference type="ARBA" id="ARBA00044727"/>
    </source>
</evidence>
<dbReference type="AlphaFoldDB" id="X6N8D0"/>
<comment type="catalytic activity">
    <reaction evidence="13">
        <text>an alpha-D-Glc-(1-&gt;3)-alpha-D-Glc-(1-&gt;3)-alpha-D-Man-(1-&gt;2)-alpha-D-Man-(1-&gt;2)-alpha-D-Man-(1-&gt;3)-[alpha-D-Man-(1-&gt;2)-alpha-D-Man-(1-&gt;3)-[alpha-D-Man-(1-&gt;2)-alpha-D-Man-(1-&gt;6)]-alpha-D-Man-(1-&gt;6)]-beta-D-Man-(1-&gt;4)-beta-D-GlcNAc-(1-&gt;4)-alpha-D-GlcNAc-diphospho-di-trans,poly-cis-dolichol + a di-trans,poly-cis-dolichyl beta-D-glucosyl phosphate = a alpha-D-Glc-(1-&gt;2)-alpha-D-Glc-(1-&gt;3)-alpha-D-Glc-(1-&gt;3)-alpha-D-Man-(1-&gt;2)-alpha-D-Man-(1-&gt;2)-alpha-D-Man-(1-&gt;3)-[alpha-D-Man-(1-&gt;2)-alpha-D-Man-(1-&gt;3)-[alpha-D-Man-(1-&gt;2)-alpha-D-Man-(1-&gt;6)]-alpha-D-Man-(1-&gt;6)]-beta-D-Man-(1-&gt;4)-beta-D-GlcNAc-(1-&gt;4)-alpha-D-GlcNAc-diphospho-di-trans,poly-cis-dolichol + a di-trans,poly-cis-dolichyl phosphate + H(+)</text>
        <dbReference type="Rhea" id="RHEA:29543"/>
        <dbReference type="Rhea" id="RHEA-COMP:19498"/>
        <dbReference type="Rhea" id="RHEA-COMP:19502"/>
        <dbReference type="Rhea" id="RHEA-COMP:19512"/>
        <dbReference type="Rhea" id="RHEA-COMP:19522"/>
        <dbReference type="ChEBI" id="CHEBI:15378"/>
        <dbReference type="ChEBI" id="CHEBI:57525"/>
        <dbReference type="ChEBI" id="CHEBI:57683"/>
        <dbReference type="ChEBI" id="CHEBI:132522"/>
        <dbReference type="ChEBI" id="CHEBI:132523"/>
        <dbReference type="EC" id="2.4.1.256"/>
    </reaction>
    <physiologicalReaction direction="left-to-right" evidence="13">
        <dbReference type="Rhea" id="RHEA:29544"/>
    </physiologicalReaction>
</comment>
<comment type="pathway">
    <text evidence="2">Protein modification; protein glycosylation.</text>
</comment>
<feature type="non-terminal residue" evidence="15">
    <location>
        <position position="1"/>
    </location>
</feature>
<evidence type="ECO:0000256" key="3">
    <source>
        <dbReference type="ARBA" id="ARBA00010600"/>
    </source>
</evidence>
<feature type="transmembrane region" description="Helical" evidence="14">
    <location>
        <begin position="62"/>
        <end position="83"/>
    </location>
</feature>
<protein>
    <recommendedName>
        <fullName evidence="5">Dol-P-Glc:Glc(2)Man(9)GlcNAc(2)-PP-Dol alpha-1,2-glucosyltransferase</fullName>
        <ecNumber evidence="4">2.4.1.256</ecNumber>
    </recommendedName>
</protein>
<comment type="caution">
    <text evidence="15">The sequence shown here is derived from an EMBL/GenBank/DDBJ whole genome shotgun (WGS) entry which is preliminary data.</text>
</comment>
<feature type="transmembrane region" description="Helical" evidence="14">
    <location>
        <begin position="104"/>
        <end position="124"/>
    </location>
</feature>
<dbReference type="EMBL" id="ASPP01010851">
    <property type="protein sequence ID" value="ETO22301.1"/>
    <property type="molecule type" value="Genomic_DNA"/>
</dbReference>
<dbReference type="GO" id="GO:0005789">
    <property type="term" value="C:endoplasmic reticulum membrane"/>
    <property type="evidence" value="ECO:0007669"/>
    <property type="project" value="UniProtKB-SubCell"/>
</dbReference>
<evidence type="ECO:0000256" key="2">
    <source>
        <dbReference type="ARBA" id="ARBA00004922"/>
    </source>
</evidence>
<reference evidence="15 16" key="1">
    <citation type="journal article" date="2013" name="Curr. Biol.">
        <title>The Genome of the Foraminiferan Reticulomyxa filosa.</title>
        <authorList>
            <person name="Glockner G."/>
            <person name="Hulsmann N."/>
            <person name="Schleicher M."/>
            <person name="Noegel A.A."/>
            <person name="Eichinger L."/>
            <person name="Gallinger C."/>
            <person name="Pawlowski J."/>
            <person name="Sierra R."/>
            <person name="Euteneuer U."/>
            <person name="Pillet L."/>
            <person name="Moustafa A."/>
            <person name="Platzer M."/>
            <person name="Groth M."/>
            <person name="Szafranski K."/>
            <person name="Schliwa M."/>
        </authorList>
    </citation>
    <scope>NUCLEOTIDE SEQUENCE [LARGE SCALE GENOMIC DNA]</scope>
</reference>
<keyword evidence="7 15" id="KW-0808">Transferase</keyword>
<comment type="function">
    <text evidence="12">Dol-P-Glc:Glc(2)Man(9)GlcNAc(2)-PP-Dol alpha-1,2-glucosyltransferase that operates in the biosynthetic pathway of dolichol-linked oligosaccharides, the glycan precursors employed in protein asparagine (N)-glycosylation. The assembly of dolichol-linked oligosaccharides begins on the cytosolic side of the endoplasmic reticulum membrane and finishes in its lumen. The sequential addition of sugars to dolichol pyrophosphate produces dolichol-linked oligosaccharides containing fourteen sugars, including two GlcNAcs, nine mannoses and three glucoses. Once assembled, the oligosaccharide is transferred from the lipid to nascent proteins by oligosaccharyltransferases. In the lumen of the endoplasmic reticulum, adds the third and last glucose residue from dolichyl phosphate glucose (Dol-P-Glc) onto the lipid-linked oligosaccharide intermediate Glc(2)Man(9)GlcNAc(2)-PP-Dol to produce Glc(3)Man(9)GlcNAc(2)-PP-Dol.</text>
</comment>
<evidence type="ECO:0000256" key="5">
    <source>
        <dbReference type="ARBA" id="ARBA00018512"/>
    </source>
</evidence>
<dbReference type="OrthoDB" id="4769at2759"/>
<proteinExistence type="inferred from homology"/>
<evidence type="ECO:0000256" key="1">
    <source>
        <dbReference type="ARBA" id="ARBA00004477"/>
    </source>
</evidence>
<evidence type="ECO:0000256" key="4">
    <source>
        <dbReference type="ARBA" id="ARBA00011967"/>
    </source>
</evidence>
<comment type="similarity">
    <text evidence="3">Belongs to the ALG10 glucosyltransferase family.</text>
</comment>
<evidence type="ECO:0000313" key="16">
    <source>
        <dbReference type="Proteomes" id="UP000023152"/>
    </source>
</evidence>
<feature type="transmembrane region" description="Helical" evidence="14">
    <location>
        <begin position="258"/>
        <end position="277"/>
    </location>
</feature>
<evidence type="ECO:0000256" key="13">
    <source>
        <dbReference type="ARBA" id="ARBA00048064"/>
    </source>
</evidence>
<dbReference type="GO" id="GO:0006488">
    <property type="term" value="P:dolichol-linked oligosaccharide biosynthetic process"/>
    <property type="evidence" value="ECO:0007669"/>
    <property type="project" value="InterPro"/>
</dbReference>
<sequence length="289" mass="34366">IVYLILLLCLFGILQHLIHAGNLLNLWLPFFFEREHTPTASSSGSVPRWSWRRVRVVNVTKFMLIMVGVAAIMNWFQVVHPFLLSDNRHYSFYVWRYFLSRSRVVFCAIVPLASAAIIYCYLLIKSAETEFNILIGMSTWWMCSFGLCTCLTLILTPLFEFRYFIIPIVIFKLEFDLRIRYTNVKKNDDSNNKSGSTWLEKYLEVGNAVTFDSIVHEFNCILREQFYAKRTRQPLFITTWLYAHGPFVHHFVLRYINIIFYIFVDVVIFYVFLIRPFQWNDGTTARFMW</sequence>
<evidence type="ECO:0000256" key="11">
    <source>
        <dbReference type="ARBA" id="ARBA00023136"/>
    </source>
</evidence>
<evidence type="ECO:0000313" key="15">
    <source>
        <dbReference type="EMBL" id="ETO22301.1"/>
    </source>
</evidence>